<dbReference type="PANTHER" id="PTHR46211">
    <property type="entry name" value="GLYCEROPHOSPHORYL DIESTER PHOSPHODIESTERASE"/>
    <property type="match status" value="1"/>
</dbReference>
<evidence type="ECO:0000313" key="3">
    <source>
        <dbReference type="Proteomes" id="UP001241603"/>
    </source>
</evidence>
<dbReference type="InterPro" id="IPR030395">
    <property type="entry name" value="GP_PDE_dom"/>
</dbReference>
<accession>A0ABU0H3E1</accession>
<feature type="domain" description="GP-PDE" evidence="1">
    <location>
        <begin position="8"/>
        <end position="248"/>
    </location>
</feature>
<evidence type="ECO:0000259" key="1">
    <source>
        <dbReference type="PROSITE" id="PS51704"/>
    </source>
</evidence>
<dbReference type="EMBL" id="JAUSVO010000001">
    <property type="protein sequence ID" value="MDQ0436822.1"/>
    <property type="molecule type" value="Genomic_DNA"/>
</dbReference>
<dbReference type="GO" id="GO:0008889">
    <property type="term" value="F:glycerophosphodiester phosphodiesterase activity"/>
    <property type="evidence" value="ECO:0007669"/>
    <property type="project" value="UniProtKB-EC"/>
</dbReference>
<dbReference type="EC" id="3.1.4.46" evidence="2"/>
<dbReference type="Gene3D" id="3.20.20.190">
    <property type="entry name" value="Phosphatidylinositol (PI) phosphodiesterase"/>
    <property type="match status" value="1"/>
</dbReference>
<dbReference type="InterPro" id="IPR017946">
    <property type="entry name" value="PLC-like_Pdiesterase_TIM-brl"/>
</dbReference>
<dbReference type="RefSeq" id="WP_266347705.1">
    <property type="nucleotide sequence ID" value="NZ_JAPKNG010000001.1"/>
</dbReference>
<evidence type="ECO:0000313" key="2">
    <source>
        <dbReference type="EMBL" id="MDQ0436822.1"/>
    </source>
</evidence>
<protein>
    <submittedName>
        <fullName evidence="2">Glycerophosphoryl diester phosphodiesterase</fullName>
        <ecNumber evidence="2">3.1.4.46</ecNumber>
    </submittedName>
</protein>
<reference evidence="2 3" key="1">
    <citation type="submission" date="2023-07" db="EMBL/GenBank/DDBJ databases">
        <title>Genomic Encyclopedia of Type Strains, Phase IV (KMG-IV): sequencing the most valuable type-strain genomes for metagenomic binning, comparative biology and taxonomic classification.</title>
        <authorList>
            <person name="Goeker M."/>
        </authorList>
    </citation>
    <scope>NUCLEOTIDE SEQUENCE [LARGE SCALE GENOMIC DNA]</scope>
    <source>
        <strain evidence="2 3">B6-8</strain>
    </source>
</reference>
<proteinExistence type="predicted"/>
<organism evidence="2 3">
    <name type="scientific">Kaistia dalseonensis</name>
    <dbReference type="NCBI Taxonomy" id="410840"/>
    <lineage>
        <taxon>Bacteria</taxon>
        <taxon>Pseudomonadati</taxon>
        <taxon>Pseudomonadota</taxon>
        <taxon>Alphaproteobacteria</taxon>
        <taxon>Hyphomicrobiales</taxon>
        <taxon>Kaistiaceae</taxon>
        <taxon>Kaistia</taxon>
    </lineage>
</organism>
<name>A0ABU0H3E1_9HYPH</name>
<comment type="caution">
    <text evidence="2">The sequence shown here is derived from an EMBL/GenBank/DDBJ whole genome shotgun (WGS) entry which is preliminary data.</text>
</comment>
<dbReference type="Pfam" id="PF03009">
    <property type="entry name" value="GDPD"/>
    <property type="match status" value="1"/>
</dbReference>
<gene>
    <name evidence="2" type="ORF">QO014_001192</name>
</gene>
<keyword evidence="3" id="KW-1185">Reference proteome</keyword>
<dbReference type="PROSITE" id="PS51704">
    <property type="entry name" value="GP_PDE"/>
    <property type="match status" value="1"/>
</dbReference>
<keyword evidence="2" id="KW-0378">Hydrolase</keyword>
<sequence>MALSWLTQRPIAHRGYHDAASGRIENTLSAVRAAIEHRFAIEVDLQLTRDGTVVVFHDETVDRLMQASGRVDSFTLAELKAIPFKAGADRVPTLAELFATVAGKVPLVLELKSEFKGDRRLEKAVAPILANYGGPAVVMSFDPESMAMMKKLLPVVPRGIVADRYTDLNDWGFLTARQRLSFRHLLSVPRVGASFVSYDLNGLPSLAPSLVRLFGLTLICWTVRTREQWEKAKRYTDQITFEGFDPDA</sequence>
<dbReference type="Proteomes" id="UP001241603">
    <property type="component" value="Unassembled WGS sequence"/>
</dbReference>
<dbReference type="SUPFAM" id="SSF51695">
    <property type="entry name" value="PLC-like phosphodiesterases"/>
    <property type="match status" value="1"/>
</dbReference>
<dbReference type="PANTHER" id="PTHR46211:SF1">
    <property type="entry name" value="GLYCEROPHOSPHODIESTER PHOSPHODIESTERASE, CYTOPLASMIC"/>
    <property type="match status" value="1"/>
</dbReference>